<dbReference type="OrthoDB" id="7107786at2"/>
<evidence type="ECO:0000256" key="2">
    <source>
        <dbReference type="ARBA" id="ARBA00022692"/>
    </source>
</evidence>
<feature type="transmembrane region" description="Helical" evidence="5">
    <location>
        <begin position="309"/>
        <end position="331"/>
    </location>
</feature>
<evidence type="ECO:0000313" key="8">
    <source>
        <dbReference type="Proteomes" id="UP000031631"/>
    </source>
</evidence>
<name>A0A7U6JIN4_9GAMM</name>
<dbReference type="KEGG" id="tbn:TBH_C2081"/>
<proteinExistence type="predicted"/>
<feature type="transmembrane region" description="Helical" evidence="5">
    <location>
        <begin position="351"/>
        <end position="373"/>
    </location>
</feature>
<dbReference type="Pfam" id="PF01699">
    <property type="entry name" value="Na_Ca_ex"/>
    <property type="match status" value="1"/>
</dbReference>
<organism evidence="7 8">
    <name type="scientific">Thiolapillus brandeum</name>
    <dbReference type="NCBI Taxonomy" id="1076588"/>
    <lineage>
        <taxon>Bacteria</taxon>
        <taxon>Pseudomonadati</taxon>
        <taxon>Pseudomonadota</taxon>
        <taxon>Gammaproteobacteria</taxon>
        <taxon>Chromatiales</taxon>
        <taxon>Sedimenticolaceae</taxon>
        <taxon>Thiolapillus</taxon>
    </lineage>
</organism>
<evidence type="ECO:0000256" key="5">
    <source>
        <dbReference type="SAM" id="Phobius"/>
    </source>
</evidence>
<sequence>MPEPLFQYGRMQTGCGGTGISVQHVQPIFCADTSDQNRVQRLVKYRVLRSRCYTAILARGMQLVCAQALFCSIRFERDFKETRIMSQDAHEGKHWLWLLIAGFVLVAAGQFFVHVEGWLKAVLLGVGGLVIVFASSEMMIKAVDGYAKRKKMNSFVAGTMAGLSSNIPEMVMLAFVLMATPRVGFIVTVLTLHVGAAAFGLYCGLLPRDVEGNASLPKPLVGLSTDLYAAAAGVFFSLGVIMLLMKAFDVRGGGGASLNTTDLYVFGTILLMIQVVATSRLIKRFSTEHQPESVEDIPVESDQDVAPMAVGSIAAFGLVGLLVSVVGGHAVGEFADILVHRLEEAGYSQMFGAVILSLFSAAGAFIMIGTAHFQKKYSIAMANASGAITQVPFLVLPVAMIMLAVFTQTGIIPALDGADGVIPIDIHTTSAILLGFPSMLVLWKAVQDDGKVNWVETSTMVAIFLLVIYLLVAHG</sequence>
<dbReference type="Proteomes" id="UP000031631">
    <property type="component" value="Chromosome"/>
</dbReference>
<feature type="transmembrane region" description="Helical" evidence="5">
    <location>
        <begin position="155"/>
        <end position="177"/>
    </location>
</feature>
<keyword evidence="4 5" id="KW-0472">Membrane</keyword>
<feature type="transmembrane region" description="Helical" evidence="5">
    <location>
        <begin position="421"/>
        <end position="442"/>
    </location>
</feature>
<evidence type="ECO:0000259" key="6">
    <source>
        <dbReference type="Pfam" id="PF01699"/>
    </source>
</evidence>
<keyword evidence="8" id="KW-1185">Reference proteome</keyword>
<dbReference type="GO" id="GO:0055085">
    <property type="term" value="P:transmembrane transport"/>
    <property type="evidence" value="ECO:0007669"/>
    <property type="project" value="InterPro"/>
</dbReference>
<feature type="transmembrane region" description="Helical" evidence="5">
    <location>
        <begin position="393"/>
        <end position="415"/>
    </location>
</feature>
<evidence type="ECO:0000256" key="1">
    <source>
        <dbReference type="ARBA" id="ARBA00004141"/>
    </source>
</evidence>
<feature type="transmembrane region" description="Helical" evidence="5">
    <location>
        <begin position="95"/>
        <end position="115"/>
    </location>
</feature>
<evidence type="ECO:0000256" key="4">
    <source>
        <dbReference type="ARBA" id="ARBA00023136"/>
    </source>
</evidence>
<keyword evidence="2 5" id="KW-0812">Transmembrane</keyword>
<dbReference type="GO" id="GO:0016020">
    <property type="term" value="C:membrane"/>
    <property type="evidence" value="ECO:0007669"/>
    <property type="project" value="UniProtKB-SubCell"/>
</dbReference>
<keyword evidence="3 5" id="KW-1133">Transmembrane helix</keyword>
<evidence type="ECO:0000256" key="3">
    <source>
        <dbReference type="ARBA" id="ARBA00022989"/>
    </source>
</evidence>
<dbReference type="InterPro" id="IPR004837">
    <property type="entry name" value="NaCa_Exmemb"/>
</dbReference>
<feature type="transmembrane region" description="Helical" evidence="5">
    <location>
        <begin position="183"/>
        <end position="206"/>
    </location>
</feature>
<reference evidence="7 8" key="1">
    <citation type="journal article" date="2014" name="PLoS ONE">
        <title>Physiological and genomic features of a novel sulfur-oxidizing gammaproteobacterium belonging to a previously uncultivated symbiotic lineage isolated from a hydrothermal vent.</title>
        <authorList>
            <person name="Nunoura T."/>
            <person name="Takaki Y."/>
            <person name="Kazama H."/>
            <person name="Kakuta J."/>
            <person name="Shimamura S."/>
            <person name="Makita H."/>
            <person name="Hirai M."/>
            <person name="Miyazaki M."/>
            <person name="Takai K."/>
        </authorList>
    </citation>
    <scope>NUCLEOTIDE SEQUENCE [LARGE SCALE GENOMIC DNA]</scope>
    <source>
        <strain evidence="7 8">Hiromi1</strain>
    </source>
</reference>
<protein>
    <recommendedName>
        <fullName evidence="6">Sodium/calcium exchanger membrane region domain-containing protein</fullName>
    </recommendedName>
</protein>
<dbReference type="AlphaFoldDB" id="A0A7U6JIN4"/>
<evidence type="ECO:0000313" key="7">
    <source>
        <dbReference type="EMBL" id="BAO44993.1"/>
    </source>
</evidence>
<gene>
    <name evidence="7" type="ORF">TBH_C2081</name>
</gene>
<comment type="subcellular location">
    <subcellularLocation>
        <location evidence="1">Membrane</location>
        <topology evidence="1">Multi-pass membrane protein</topology>
    </subcellularLocation>
</comment>
<feature type="transmembrane region" description="Helical" evidence="5">
    <location>
        <begin position="227"/>
        <end position="248"/>
    </location>
</feature>
<feature type="domain" description="Sodium/calcium exchanger membrane region" evidence="6">
    <location>
        <begin position="318"/>
        <end position="471"/>
    </location>
</feature>
<feature type="transmembrane region" description="Helical" evidence="5">
    <location>
        <begin position="121"/>
        <end position="143"/>
    </location>
</feature>
<feature type="transmembrane region" description="Helical" evidence="5">
    <location>
        <begin position="263"/>
        <end position="282"/>
    </location>
</feature>
<accession>A0A7U6JIN4</accession>
<feature type="transmembrane region" description="Helical" evidence="5">
    <location>
        <begin position="454"/>
        <end position="472"/>
    </location>
</feature>
<dbReference type="EMBL" id="AP012273">
    <property type="protein sequence ID" value="BAO44993.1"/>
    <property type="molecule type" value="Genomic_DNA"/>
</dbReference>